<evidence type="ECO:0000256" key="1">
    <source>
        <dbReference type="SAM" id="MobiDB-lite"/>
    </source>
</evidence>
<dbReference type="Proteomes" id="UP000655420">
    <property type="component" value="Unassembled WGS sequence"/>
</dbReference>
<gene>
    <name evidence="2" type="ORF">H0I76_06520</name>
</gene>
<evidence type="ECO:0000313" key="2">
    <source>
        <dbReference type="EMBL" id="MBK0398836.1"/>
    </source>
</evidence>
<name>A0A8J7SDG8_9RHOB</name>
<protein>
    <submittedName>
        <fullName evidence="2">Uncharacterized protein</fullName>
    </submittedName>
</protein>
<accession>A0A8J7SDG8</accession>
<feature type="region of interest" description="Disordered" evidence="1">
    <location>
        <begin position="1"/>
        <end position="24"/>
    </location>
</feature>
<dbReference type="EMBL" id="JAEHHL010000002">
    <property type="protein sequence ID" value="MBK0398836.1"/>
    <property type="molecule type" value="Genomic_DNA"/>
</dbReference>
<reference evidence="2" key="1">
    <citation type="submission" date="2020-12" db="EMBL/GenBank/DDBJ databases">
        <title>Bacterial taxonomy.</title>
        <authorList>
            <person name="Pan X."/>
        </authorList>
    </citation>
    <scope>NUCLEOTIDE SEQUENCE</scope>
    <source>
        <strain evidence="2">M0105</strain>
    </source>
</reference>
<sequence length="132" mass="13901">MTQEPEFLFPGTPGGEDARRVRGPGWISRNRGEISTVRRLGASAVMFAPPHVRIPLALACLALDAALLAEETRRGARAGKDLSLSGAGLAIEAAALVAATASAPAALARQAPRLLAVRRILARFEDARTRPL</sequence>
<evidence type="ECO:0000313" key="3">
    <source>
        <dbReference type="Proteomes" id="UP000655420"/>
    </source>
</evidence>
<proteinExistence type="predicted"/>
<dbReference type="AlphaFoldDB" id="A0A8J7SDG8"/>
<comment type="caution">
    <text evidence="2">The sequence shown here is derived from an EMBL/GenBank/DDBJ whole genome shotgun (WGS) entry which is preliminary data.</text>
</comment>
<organism evidence="2 3">
    <name type="scientific">Thermohalobaculum xanthum</name>
    <dbReference type="NCBI Taxonomy" id="2753746"/>
    <lineage>
        <taxon>Bacteria</taxon>
        <taxon>Pseudomonadati</taxon>
        <taxon>Pseudomonadota</taxon>
        <taxon>Alphaproteobacteria</taxon>
        <taxon>Rhodobacterales</taxon>
        <taxon>Paracoccaceae</taxon>
        <taxon>Thermohalobaculum</taxon>
    </lineage>
</organism>
<keyword evidence="3" id="KW-1185">Reference proteome</keyword>